<protein>
    <recommendedName>
        <fullName evidence="5">EH domain-containing protein</fullName>
    </recommendedName>
</protein>
<reference evidence="3" key="1">
    <citation type="journal article" date="2019" name="Environ. Microbiol.">
        <title>Fungal ecological strategies reflected in gene transcription - a case study of two litter decomposers.</title>
        <authorList>
            <person name="Barbi F."/>
            <person name="Kohler A."/>
            <person name="Barry K."/>
            <person name="Baskaran P."/>
            <person name="Daum C."/>
            <person name="Fauchery L."/>
            <person name="Ihrmark K."/>
            <person name="Kuo A."/>
            <person name="LaButti K."/>
            <person name="Lipzen A."/>
            <person name="Morin E."/>
            <person name="Grigoriev I.V."/>
            <person name="Henrissat B."/>
            <person name="Lindahl B."/>
            <person name="Martin F."/>
        </authorList>
    </citation>
    <scope>NUCLEOTIDE SEQUENCE</scope>
    <source>
        <strain evidence="3">JB14</strain>
    </source>
</reference>
<dbReference type="PANTHER" id="PTHR11216">
    <property type="entry name" value="EH DOMAIN"/>
    <property type="match status" value="1"/>
</dbReference>
<dbReference type="GO" id="GO:0005509">
    <property type="term" value="F:calcium ion binding"/>
    <property type="evidence" value="ECO:0007669"/>
    <property type="project" value="InterPro"/>
</dbReference>
<dbReference type="AlphaFoldDB" id="A0A6A4I7J5"/>
<dbReference type="PROSITE" id="PS50222">
    <property type="entry name" value="EF_HAND_2"/>
    <property type="match status" value="1"/>
</dbReference>
<sequence>MVPSPFQPTQEEVSLANRILLKANAGRIKPEQLATANLNADSAVDIFLGTQLSPQTLSRIWSESDAGAKGYLSRNEVAVALRLIGWAQNGEEILNRSLLGTGMSLLWLIDLGNKVPFSEPNSGPRRLCSACSAEKRKRASASCKAPPSFSAIFLIFYEEYFDRGRFGPFQETTSKPSHSR</sequence>
<proteinExistence type="predicted"/>
<feature type="domain" description="EH" evidence="1">
    <location>
        <begin position="46"/>
        <end position="98"/>
    </location>
</feature>
<dbReference type="SUPFAM" id="SSF47473">
    <property type="entry name" value="EF-hand"/>
    <property type="match status" value="1"/>
</dbReference>
<name>A0A6A4I7J5_9AGAR</name>
<evidence type="ECO:0000313" key="3">
    <source>
        <dbReference type="EMBL" id="KAE9405920.1"/>
    </source>
</evidence>
<dbReference type="GO" id="GO:0006897">
    <property type="term" value="P:endocytosis"/>
    <property type="evidence" value="ECO:0007669"/>
    <property type="project" value="TreeGrafter"/>
</dbReference>
<organism evidence="3 4">
    <name type="scientific">Gymnopus androsaceus JB14</name>
    <dbReference type="NCBI Taxonomy" id="1447944"/>
    <lineage>
        <taxon>Eukaryota</taxon>
        <taxon>Fungi</taxon>
        <taxon>Dikarya</taxon>
        <taxon>Basidiomycota</taxon>
        <taxon>Agaricomycotina</taxon>
        <taxon>Agaricomycetes</taxon>
        <taxon>Agaricomycetidae</taxon>
        <taxon>Agaricales</taxon>
        <taxon>Marasmiineae</taxon>
        <taxon>Omphalotaceae</taxon>
        <taxon>Gymnopus</taxon>
    </lineage>
</organism>
<dbReference type="InterPro" id="IPR000261">
    <property type="entry name" value="EH_dom"/>
</dbReference>
<evidence type="ECO:0008006" key="5">
    <source>
        <dbReference type="Google" id="ProtNLM"/>
    </source>
</evidence>
<keyword evidence="4" id="KW-1185">Reference proteome</keyword>
<evidence type="ECO:0000313" key="4">
    <source>
        <dbReference type="Proteomes" id="UP000799118"/>
    </source>
</evidence>
<dbReference type="Proteomes" id="UP000799118">
    <property type="component" value="Unassembled WGS sequence"/>
</dbReference>
<gene>
    <name evidence="3" type="ORF">BT96DRAFT_292746</name>
</gene>
<dbReference type="SMART" id="SM00027">
    <property type="entry name" value="EH"/>
    <property type="match status" value="1"/>
</dbReference>
<dbReference type="PROSITE" id="PS50031">
    <property type="entry name" value="EH"/>
    <property type="match status" value="1"/>
</dbReference>
<evidence type="ECO:0000259" key="2">
    <source>
        <dbReference type="PROSITE" id="PS50222"/>
    </source>
</evidence>
<dbReference type="InterPro" id="IPR002048">
    <property type="entry name" value="EF_hand_dom"/>
</dbReference>
<dbReference type="Pfam" id="PF12763">
    <property type="entry name" value="EH"/>
    <property type="match status" value="1"/>
</dbReference>
<accession>A0A6A4I7J5</accession>
<dbReference type="EMBL" id="ML769405">
    <property type="protein sequence ID" value="KAE9405920.1"/>
    <property type="molecule type" value="Genomic_DNA"/>
</dbReference>
<dbReference type="GO" id="GO:0005737">
    <property type="term" value="C:cytoplasm"/>
    <property type="evidence" value="ECO:0007669"/>
    <property type="project" value="TreeGrafter"/>
</dbReference>
<feature type="domain" description="EF-hand" evidence="2">
    <location>
        <begin position="52"/>
        <end position="87"/>
    </location>
</feature>
<dbReference type="GO" id="GO:0016197">
    <property type="term" value="P:endosomal transport"/>
    <property type="evidence" value="ECO:0007669"/>
    <property type="project" value="TreeGrafter"/>
</dbReference>
<dbReference type="OrthoDB" id="524326at2759"/>
<dbReference type="GO" id="GO:0005886">
    <property type="term" value="C:plasma membrane"/>
    <property type="evidence" value="ECO:0007669"/>
    <property type="project" value="TreeGrafter"/>
</dbReference>
<dbReference type="InterPro" id="IPR011992">
    <property type="entry name" value="EF-hand-dom_pair"/>
</dbReference>
<dbReference type="Gene3D" id="1.10.238.10">
    <property type="entry name" value="EF-hand"/>
    <property type="match status" value="1"/>
</dbReference>
<evidence type="ECO:0000259" key="1">
    <source>
        <dbReference type="PROSITE" id="PS50031"/>
    </source>
</evidence>